<dbReference type="eggNOG" id="COG0595">
    <property type="taxonomic scope" value="Bacteria"/>
</dbReference>
<gene>
    <name evidence="3" type="primary">rnjB</name>
    <name evidence="3" type="ORF">X271_00087</name>
</gene>
<dbReference type="InterPro" id="IPR055132">
    <property type="entry name" value="RNase_J_b_CASP"/>
</dbReference>
<dbReference type="HOGENOM" id="CLU_008727_3_2_14"/>
<dbReference type="Gene3D" id="3.10.20.580">
    <property type="match status" value="1"/>
</dbReference>
<proteinExistence type="predicted"/>
<dbReference type="OrthoDB" id="401053at2"/>
<reference evidence="3 4" key="1">
    <citation type="journal article" date="2014" name="Genome Biol. Evol.">
        <title>Phylogenomics of "Candidatus Hepatoplasma crinochetorum," a Lineage of Mollicutes Associated with Noninsect Arthropods.</title>
        <authorList>
            <person name="Leclercq S."/>
            <person name="Dittmer J."/>
            <person name="Bouchon D."/>
            <person name="Cordaux R."/>
        </authorList>
    </citation>
    <scope>NUCLEOTIDE SEQUENCE [LARGE SCALE GENOMIC DNA]</scope>
    <source>
        <strain evidence="3 4">Av</strain>
    </source>
</reference>
<evidence type="ECO:0000259" key="1">
    <source>
        <dbReference type="Pfam" id="PF17770"/>
    </source>
</evidence>
<dbReference type="InterPro" id="IPR041636">
    <property type="entry name" value="RNase_J_C"/>
</dbReference>
<dbReference type="Gene3D" id="3.60.15.10">
    <property type="entry name" value="Ribonuclease Z/Hydroxyacylglutathione hydrolase-like"/>
    <property type="match status" value="1"/>
</dbReference>
<dbReference type="InterPro" id="IPR036866">
    <property type="entry name" value="RibonucZ/Hydroxyglut_hydro"/>
</dbReference>
<organism evidence="3 4">
    <name type="scientific">Candidatus Hepatoplasma crinochetorum Av</name>
    <dbReference type="NCBI Taxonomy" id="1427984"/>
    <lineage>
        <taxon>Bacteria</taxon>
        <taxon>Bacillati</taxon>
        <taxon>Mycoplasmatota</taxon>
        <taxon>Mollicutes</taxon>
        <taxon>Candidatus Hepatoplasmataceae</taxon>
        <taxon>Candidatus Hepatoplasma</taxon>
    </lineage>
</organism>
<dbReference type="Pfam" id="PF22505">
    <property type="entry name" value="RNase_J_b_CASP"/>
    <property type="match status" value="1"/>
</dbReference>
<accession>W8GRY4</accession>
<sequence length="550" mass="64082">MSKIRILGLGGLDEKAKDLYVLEIDSKIFILDSGVFEPFSSLLGINYFIPKIDYLKENIDKVKGIFLSSPNRSMLGAIPQILKLFPKIKVYGSSITIKSLDVFFKDNFYVKKALKNVITEKDSLKIDDILIRVIDLNGSCPGTLGYVFNTKDGNIFYLSSYIFDYIEEYKISIFDHIKKYTIEKNLLLISDSLNMNRNSSIYPLYKISRYIEKYFDEKKRIFITLYEDNIINIIEIIKLAKEYNRQIYIFDLEFLELLKIMIKEQKIPNFPFKKAMDLKSSTLPEEVLIIISGTRSNLYHRIKSSLIEDNIYNLEIEKEDIFIFACEPQPGNEAIFQNITSEVSKIDPKTLILTEKDKIWIHPTQYDLKNYVGLLKPKFIMPVKGYYKEFIEARNILKSIGYKDDQVIIAENGEIYEINDGNNMGILRKIKEVGEQVIEGMNDELIDSEIIKQRQELGKDGLLTIGCIVSKEQKYKVVSNMDIQMRGLIYIKNQEKLMQNLENEIKLIIEENREDFILNRVQSIMVKRINKILRLSIKKIPTIIIKIKQI</sequence>
<name>W8GRY4_9MOLU</name>
<dbReference type="InterPro" id="IPR042173">
    <property type="entry name" value="RNase_J_2"/>
</dbReference>
<dbReference type="EC" id="3.1.-.-" evidence="3"/>
<dbReference type="Gene3D" id="3.40.50.10710">
    <property type="entry name" value="Metallo-hydrolase/oxidoreductase"/>
    <property type="match status" value="1"/>
</dbReference>
<dbReference type="GO" id="GO:0016787">
    <property type="term" value="F:hydrolase activity"/>
    <property type="evidence" value="ECO:0007669"/>
    <property type="project" value="UniProtKB-KW"/>
</dbReference>
<evidence type="ECO:0000259" key="2">
    <source>
        <dbReference type="Pfam" id="PF22505"/>
    </source>
</evidence>
<feature type="domain" description="Ribonuclease J C-terminal" evidence="1">
    <location>
        <begin position="450"/>
        <end position="550"/>
    </location>
</feature>
<dbReference type="SUPFAM" id="SSF56281">
    <property type="entry name" value="Metallo-hydrolase/oxidoreductase"/>
    <property type="match status" value="1"/>
</dbReference>
<dbReference type="Pfam" id="PF17770">
    <property type="entry name" value="RNase_J_C"/>
    <property type="match status" value="1"/>
</dbReference>
<dbReference type="AlphaFoldDB" id="W8GRY4"/>
<evidence type="ECO:0000313" key="3">
    <source>
        <dbReference type="EMBL" id="AHK22200.1"/>
    </source>
</evidence>
<dbReference type="PANTHER" id="PTHR43694">
    <property type="entry name" value="RIBONUCLEASE J"/>
    <property type="match status" value="1"/>
</dbReference>
<dbReference type="KEGG" id="hcr:X271_00087"/>
<keyword evidence="3" id="KW-0378">Hydrolase</keyword>
<keyword evidence="4" id="KW-1185">Reference proteome</keyword>
<evidence type="ECO:0000313" key="4">
    <source>
        <dbReference type="Proteomes" id="UP000019450"/>
    </source>
</evidence>
<dbReference type="RefSeq" id="WP_025208501.1">
    <property type="nucleotide sequence ID" value="NZ_CP006932.1"/>
</dbReference>
<protein>
    <submittedName>
        <fullName evidence="3">Ribonuclease J 2</fullName>
        <ecNumber evidence="3">3.1.-.-</ecNumber>
    </submittedName>
</protein>
<dbReference type="Proteomes" id="UP000019450">
    <property type="component" value="Chromosome"/>
</dbReference>
<feature type="domain" description="Ribonuclease J beta-CASP" evidence="2">
    <location>
        <begin position="218"/>
        <end position="339"/>
    </location>
</feature>
<dbReference type="STRING" id="1427984.X271_00087"/>
<dbReference type="EMBL" id="CP006932">
    <property type="protein sequence ID" value="AHK22200.1"/>
    <property type="molecule type" value="Genomic_DNA"/>
</dbReference>
<dbReference type="PANTHER" id="PTHR43694:SF1">
    <property type="entry name" value="RIBONUCLEASE J"/>
    <property type="match status" value="1"/>
</dbReference>